<keyword evidence="4 12" id="KW-0489">Methyltransferase</keyword>
<dbReference type="InterPro" id="IPR041698">
    <property type="entry name" value="Methyltransf_25"/>
</dbReference>
<feature type="domain" description="Protein arginine N-methyltransferase 3-like C2H2 zinc finger" evidence="15">
    <location>
        <begin position="94"/>
        <end position="138"/>
    </location>
</feature>
<dbReference type="PANTHER" id="PTHR11006">
    <property type="entry name" value="PROTEIN ARGININE N-METHYLTRANSFERASE"/>
    <property type="match status" value="1"/>
</dbReference>
<feature type="region of interest" description="Disordered" evidence="13">
    <location>
        <begin position="1"/>
        <end position="60"/>
    </location>
</feature>
<evidence type="ECO:0000259" key="16">
    <source>
        <dbReference type="Pfam" id="PF22528"/>
    </source>
</evidence>
<evidence type="ECO:0000256" key="4">
    <source>
        <dbReference type="ARBA" id="ARBA00022603"/>
    </source>
</evidence>
<dbReference type="SUPFAM" id="SSF53335">
    <property type="entry name" value="S-adenosyl-L-methionine-dependent methyltransferases"/>
    <property type="match status" value="1"/>
</dbReference>
<evidence type="ECO:0000256" key="12">
    <source>
        <dbReference type="PROSITE-ProRule" id="PRU01015"/>
    </source>
</evidence>
<comment type="catalytic activity">
    <reaction evidence="11">
        <text>L-arginyl-[protein] + S-adenosyl-L-methionine = N(omega)-methyl-L-arginyl-[protein] + S-adenosyl-L-homocysteine + H(+)</text>
        <dbReference type="Rhea" id="RHEA:48100"/>
        <dbReference type="Rhea" id="RHEA-COMP:10532"/>
        <dbReference type="Rhea" id="RHEA-COMP:11990"/>
        <dbReference type="ChEBI" id="CHEBI:15378"/>
        <dbReference type="ChEBI" id="CHEBI:29965"/>
        <dbReference type="ChEBI" id="CHEBI:57856"/>
        <dbReference type="ChEBI" id="CHEBI:59789"/>
        <dbReference type="ChEBI" id="CHEBI:65280"/>
    </reaction>
    <physiologicalReaction direction="left-to-right" evidence="11">
        <dbReference type="Rhea" id="RHEA:48101"/>
    </physiologicalReaction>
</comment>
<evidence type="ECO:0000313" key="17">
    <source>
        <dbReference type="EMBL" id="CAL4126112.1"/>
    </source>
</evidence>
<dbReference type="InterPro" id="IPR025799">
    <property type="entry name" value="Arg_MeTrfase"/>
</dbReference>
<dbReference type="EMBL" id="CAXKWB010024159">
    <property type="protein sequence ID" value="CAL4126112.1"/>
    <property type="molecule type" value="Genomic_DNA"/>
</dbReference>
<dbReference type="PROSITE" id="PS51678">
    <property type="entry name" value="SAM_MT_PRMT"/>
    <property type="match status" value="1"/>
</dbReference>
<dbReference type="PANTHER" id="PTHR11006:SF53">
    <property type="entry name" value="PROTEIN ARGININE N-METHYLTRANSFERASE 3"/>
    <property type="match status" value="1"/>
</dbReference>
<feature type="domain" description="Protein arginine N-methyltransferase" evidence="16">
    <location>
        <begin position="357"/>
        <end position="513"/>
    </location>
</feature>
<dbReference type="InterPro" id="IPR036236">
    <property type="entry name" value="Znf_C2H2_sf"/>
</dbReference>
<comment type="subcellular location">
    <subcellularLocation>
        <location evidence="1">Cytoplasm</location>
        <location evidence="1">Cytosol</location>
    </subcellularLocation>
</comment>
<keyword evidence="18" id="KW-1185">Reference proteome</keyword>
<evidence type="ECO:0000256" key="1">
    <source>
        <dbReference type="ARBA" id="ARBA00004514"/>
    </source>
</evidence>
<evidence type="ECO:0000256" key="3">
    <source>
        <dbReference type="ARBA" id="ARBA00022490"/>
    </source>
</evidence>
<dbReference type="Gene3D" id="2.70.160.11">
    <property type="entry name" value="Hnrnp arginine n-methyltransferase1"/>
    <property type="match status" value="1"/>
</dbReference>
<evidence type="ECO:0000256" key="9">
    <source>
        <dbReference type="ARBA" id="ARBA00022833"/>
    </source>
</evidence>
<name>A0AAV2RJ92_MEGNR</name>
<evidence type="ECO:0000256" key="6">
    <source>
        <dbReference type="ARBA" id="ARBA00022691"/>
    </source>
</evidence>
<dbReference type="FunFam" id="2.70.160.11:FF:000001">
    <property type="entry name" value="Blast:Protein arginine N-methyltransferase 1"/>
    <property type="match status" value="1"/>
</dbReference>
<evidence type="ECO:0000259" key="15">
    <source>
        <dbReference type="Pfam" id="PF21137"/>
    </source>
</evidence>
<dbReference type="Pfam" id="PF21137">
    <property type="entry name" value="ANM3_C2H2_Zf"/>
    <property type="match status" value="1"/>
</dbReference>
<evidence type="ECO:0000259" key="14">
    <source>
        <dbReference type="Pfam" id="PF13649"/>
    </source>
</evidence>
<proteinExistence type="predicted"/>
<keyword evidence="3" id="KW-0963">Cytoplasm</keyword>
<keyword evidence="9" id="KW-0862">Zinc</keyword>
<evidence type="ECO:0000256" key="5">
    <source>
        <dbReference type="ARBA" id="ARBA00022679"/>
    </source>
</evidence>
<keyword evidence="7" id="KW-0479">Metal-binding</keyword>
<accession>A0AAV2RJ92</accession>
<dbReference type="InterPro" id="IPR049482">
    <property type="entry name" value="ANM3-like_C2H2_Zf"/>
</dbReference>
<dbReference type="AlphaFoldDB" id="A0AAV2RJ92"/>
<comment type="catalytic activity">
    <reaction evidence="10">
        <text>L-arginyl-[protein] + 2 S-adenosyl-L-methionine = N(omega),N(omega)-dimethyl-L-arginyl-[protein] + 2 S-adenosyl-L-homocysteine + 2 H(+)</text>
        <dbReference type="Rhea" id="RHEA:48096"/>
        <dbReference type="Rhea" id="RHEA-COMP:10532"/>
        <dbReference type="Rhea" id="RHEA-COMP:11991"/>
        <dbReference type="ChEBI" id="CHEBI:15378"/>
        <dbReference type="ChEBI" id="CHEBI:29965"/>
        <dbReference type="ChEBI" id="CHEBI:57856"/>
        <dbReference type="ChEBI" id="CHEBI:59789"/>
        <dbReference type="ChEBI" id="CHEBI:61897"/>
        <dbReference type="EC" id="2.1.1.319"/>
    </reaction>
    <physiologicalReaction direction="left-to-right" evidence="10">
        <dbReference type="Rhea" id="RHEA:48097"/>
    </physiologicalReaction>
</comment>
<feature type="compositionally biased region" description="Acidic residues" evidence="13">
    <location>
        <begin position="1"/>
        <end position="16"/>
    </location>
</feature>
<keyword evidence="8" id="KW-0863">Zinc-finger</keyword>
<dbReference type="GO" id="GO:0005634">
    <property type="term" value="C:nucleus"/>
    <property type="evidence" value="ECO:0007669"/>
    <property type="project" value="TreeGrafter"/>
</dbReference>
<evidence type="ECO:0000256" key="7">
    <source>
        <dbReference type="ARBA" id="ARBA00022723"/>
    </source>
</evidence>
<evidence type="ECO:0000313" key="18">
    <source>
        <dbReference type="Proteomes" id="UP001497623"/>
    </source>
</evidence>
<dbReference type="SUPFAM" id="SSF57667">
    <property type="entry name" value="beta-beta-alpha zinc fingers"/>
    <property type="match status" value="1"/>
</dbReference>
<evidence type="ECO:0000256" key="10">
    <source>
        <dbReference type="ARBA" id="ARBA00047384"/>
    </source>
</evidence>
<dbReference type="Pfam" id="PF22528">
    <property type="entry name" value="PRMT_C"/>
    <property type="match status" value="1"/>
</dbReference>
<protein>
    <recommendedName>
        <fullName evidence="2">type I protein arginine methyltransferase</fullName>
        <ecNumber evidence="2">2.1.1.319</ecNumber>
    </recommendedName>
</protein>
<gene>
    <name evidence="17" type="ORF">MNOR_LOCUS25377</name>
</gene>
<dbReference type="InterPro" id="IPR029063">
    <property type="entry name" value="SAM-dependent_MTases_sf"/>
</dbReference>
<dbReference type="Pfam" id="PF13649">
    <property type="entry name" value="Methyltransf_25"/>
    <property type="match status" value="1"/>
</dbReference>
<keyword evidence="6 12" id="KW-0949">S-adenosyl-L-methionine</keyword>
<dbReference type="CDD" id="cd02440">
    <property type="entry name" value="AdoMet_MTases"/>
    <property type="match status" value="1"/>
</dbReference>
<sequence length="524" mass="60216">MSEFEEMPPLEDEEDSTQGSTSQPVQNQVPVLQPEIDNAISCGNDSDQDDDGWEEMEQEEEKKCKSLFSDTFLTSISQCLNYMKNQHKFDLAAFVKQHNLDQIQYIKMVNYVRRNNPSTDELLQMQPSVWNGDENMKPMLDEDPLLMHDVEDFGCTDKADIIDTKDSESPKNVLIEELQEVVSKQKEALHRLLGETEEKEEMAKTVGEKRLEEDEGYFNSYAHFDIHLEMLSDKVRTESYRDALLKNSSQLSGKRVLDLGCGTGILSMFAAKAGADVTGIDMSEVIYHAMDIIKENKMEKSIKLCKGRLEDIDFEEKFDFIVSEWMGYFLLFEGMLDSVLYARDKHLNPGGLLLPNRCTMHICAMEDIETYEKLIKFWDNVYEFKMSCMRKEVIKEASTVVVKSENIITSSGEIADFNLMTISPADTEFTKEFNLKSLRDGQITAFVGYFDTFFDMENPIQFSTGPHVTPTHWKQTVFYLPEPFKVKEGQVVEGVISVRRKYREVRSLDVSITIEGTKHSYLVE</sequence>
<feature type="compositionally biased region" description="Low complexity" evidence="13">
    <location>
        <begin position="23"/>
        <end position="34"/>
    </location>
</feature>
<dbReference type="InterPro" id="IPR055135">
    <property type="entry name" value="PRMT_dom"/>
</dbReference>
<dbReference type="GO" id="GO:0035242">
    <property type="term" value="F:protein-arginine omega-N asymmetric methyltransferase activity"/>
    <property type="evidence" value="ECO:0007669"/>
    <property type="project" value="UniProtKB-EC"/>
</dbReference>
<evidence type="ECO:0000256" key="2">
    <source>
        <dbReference type="ARBA" id="ARBA00011925"/>
    </source>
</evidence>
<reference evidence="17 18" key="1">
    <citation type="submission" date="2024-05" db="EMBL/GenBank/DDBJ databases">
        <authorList>
            <person name="Wallberg A."/>
        </authorList>
    </citation>
    <scope>NUCLEOTIDE SEQUENCE [LARGE SCALE GENOMIC DNA]</scope>
</reference>
<comment type="caution">
    <text evidence="17">The sequence shown here is derived from an EMBL/GenBank/DDBJ whole genome shotgun (WGS) entry which is preliminary data.</text>
</comment>
<feature type="domain" description="Methyltransferase" evidence="14">
    <location>
        <begin position="256"/>
        <end position="351"/>
    </location>
</feature>
<dbReference type="GO" id="GO:0042054">
    <property type="term" value="F:histone methyltransferase activity"/>
    <property type="evidence" value="ECO:0007669"/>
    <property type="project" value="TreeGrafter"/>
</dbReference>
<evidence type="ECO:0000256" key="13">
    <source>
        <dbReference type="SAM" id="MobiDB-lite"/>
    </source>
</evidence>
<dbReference type="EC" id="2.1.1.319" evidence="2"/>
<feature type="compositionally biased region" description="Acidic residues" evidence="13">
    <location>
        <begin position="46"/>
        <end position="59"/>
    </location>
</feature>
<evidence type="ECO:0000256" key="8">
    <source>
        <dbReference type="ARBA" id="ARBA00022771"/>
    </source>
</evidence>
<dbReference type="Gene3D" id="3.40.50.150">
    <property type="entry name" value="Vaccinia Virus protein VP39"/>
    <property type="match status" value="1"/>
</dbReference>
<organism evidence="17 18">
    <name type="scientific">Meganyctiphanes norvegica</name>
    <name type="common">Northern krill</name>
    <name type="synonym">Thysanopoda norvegica</name>
    <dbReference type="NCBI Taxonomy" id="48144"/>
    <lineage>
        <taxon>Eukaryota</taxon>
        <taxon>Metazoa</taxon>
        <taxon>Ecdysozoa</taxon>
        <taxon>Arthropoda</taxon>
        <taxon>Crustacea</taxon>
        <taxon>Multicrustacea</taxon>
        <taxon>Malacostraca</taxon>
        <taxon>Eumalacostraca</taxon>
        <taxon>Eucarida</taxon>
        <taxon>Euphausiacea</taxon>
        <taxon>Euphausiidae</taxon>
        <taxon>Meganyctiphanes</taxon>
    </lineage>
</organism>
<dbReference type="FunFam" id="3.40.50.150:FF:000003">
    <property type="entry name" value="Blast:Protein arginine N-methyltransferase 1"/>
    <property type="match status" value="1"/>
</dbReference>
<dbReference type="Proteomes" id="UP001497623">
    <property type="component" value="Unassembled WGS sequence"/>
</dbReference>
<dbReference type="GO" id="GO:0032259">
    <property type="term" value="P:methylation"/>
    <property type="evidence" value="ECO:0007669"/>
    <property type="project" value="UniProtKB-KW"/>
</dbReference>
<evidence type="ECO:0000256" key="11">
    <source>
        <dbReference type="ARBA" id="ARBA00049303"/>
    </source>
</evidence>
<dbReference type="GO" id="GO:0008270">
    <property type="term" value="F:zinc ion binding"/>
    <property type="evidence" value="ECO:0007669"/>
    <property type="project" value="UniProtKB-KW"/>
</dbReference>
<dbReference type="GO" id="GO:0005829">
    <property type="term" value="C:cytosol"/>
    <property type="evidence" value="ECO:0007669"/>
    <property type="project" value="UniProtKB-SubCell"/>
</dbReference>
<keyword evidence="5 12" id="KW-0808">Transferase</keyword>